<dbReference type="GO" id="GO:0008324">
    <property type="term" value="F:monoatomic cation transmembrane transporter activity"/>
    <property type="evidence" value="ECO:0007669"/>
    <property type="project" value="InterPro"/>
</dbReference>
<feature type="transmembrane region" description="Helical" evidence="7">
    <location>
        <begin position="12"/>
        <end position="34"/>
    </location>
</feature>
<name>A0A7T0G250_9BACT</name>
<accession>A0A7T0G250</accession>
<dbReference type="Proteomes" id="UP000594464">
    <property type="component" value="Chromosome"/>
</dbReference>
<dbReference type="Gene3D" id="1.20.1510.10">
    <property type="entry name" value="Cation efflux protein transmembrane domain"/>
    <property type="match status" value="1"/>
</dbReference>
<dbReference type="AlphaFoldDB" id="A0A7T0G250"/>
<comment type="subcellular location">
    <subcellularLocation>
        <location evidence="1">Membrane</location>
        <topology evidence="1">Multi-pass membrane protein</topology>
    </subcellularLocation>
</comment>
<dbReference type="GO" id="GO:0016020">
    <property type="term" value="C:membrane"/>
    <property type="evidence" value="ECO:0007669"/>
    <property type="project" value="UniProtKB-SubCell"/>
</dbReference>
<keyword evidence="4 7" id="KW-0812">Transmembrane</keyword>
<dbReference type="InterPro" id="IPR027469">
    <property type="entry name" value="Cation_efflux_TMD_sf"/>
</dbReference>
<dbReference type="InterPro" id="IPR050291">
    <property type="entry name" value="CDF_Transporter"/>
</dbReference>
<dbReference type="Pfam" id="PF16916">
    <property type="entry name" value="ZT_dimer"/>
    <property type="match status" value="1"/>
</dbReference>
<dbReference type="SUPFAM" id="SSF160240">
    <property type="entry name" value="Cation efflux protein cytoplasmic domain-like"/>
    <property type="match status" value="1"/>
</dbReference>
<evidence type="ECO:0000256" key="5">
    <source>
        <dbReference type="ARBA" id="ARBA00022989"/>
    </source>
</evidence>
<evidence type="ECO:0000259" key="9">
    <source>
        <dbReference type="Pfam" id="PF16916"/>
    </source>
</evidence>
<feature type="transmembrane region" description="Helical" evidence="7">
    <location>
        <begin position="82"/>
        <end position="103"/>
    </location>
</feature>
<dbReference type="Pfam" id="PF01545">
    <property type="entry name" value="Cation_efflux"/>
    <property type="match status" value="1"/>
</dbReference>
<dbReference type="KEGG" id="nva:G3M78_00385"/>
<dbReference type="PANTHER" id="PTHR43840">
    <property type="entry name" value="MITOCHONDRIAL METAL TRANSPORTER 1-RELATED"/>
    <property type="match status" value="1"/>
</dbReference>
<comment type="similarity">
    <text evidence="2">Belongs to the cation diffusion facilitator (CDF) transporter (TC 2.A.4) family.</text>
</comment>
<evidence type="ECO:0000313" key="11">
    <source>
        <dbReference type="Proteomes" id="UP000594464"/>
    </source>
</evidence>
<evidence type="ECO:0000313" key="10">
    <source>
        <dbReference type="EMBL" id="QPJ63945.1"/>
    </source>
</evidence>
<gene>
    <name evidence="10" type="ORF">G3M78_00385</name>
</gene>
<evidence type="ECO:0000256" key="6">
    <source>
        <dbReference type="ARBA" id="ARBA00023136"/>
    </source>
</evidence>
<feature type="transmembrane region" description="Helical" evidence="7">
    <location>
        <begin position="182"/>
        <end position="199"/>
    </location>
</feature>
<dbReference type="EMBL" id="CP048620">
    <property type="protein sequence ID" value="QPJ63945.1"/>
    <property type="molecule type" value="Genomic_DNA"/>
</dbReference>
<organism evidence="10 11">
    <name type="scientific">Candidatus Nitrohelix vancouverensis</name>
    <dbReference type="NCBI Taxonomy" id="2705534"/>
    <lineage>
        <taxon>Bacteria</taxon>
        <taxon>Pseudomonadati</taxon>
        <taxon>Nitrospinota/Tectimicrobiota group</taxon>
        <taxon>Nitrospinota</taxon>
        <taxon>Nitrospinia</taxon>
        <taxon>Nitrospinales</taxon>
        <taxon>Nitrospinaceae</taxon>
        <taxon>Candidatus Nitrohelix</taxon>
    </lineage>
</organism>
<protein>
    <submittedName>
        <fullName evidence="10">Cation transporter</fullName>
    </submittedName>
</protein>
<evidence type="ECO:0000256" key="7">
    <source>
        <dbReference type="SAM" id="Phobius"/>
    </source>
</evidence>
<dbReference type="SUPFAM" id="SSF161111">
    <property type="entry name" value="Cation efflux protein transmembrane domain-like"/>
    <property type="match status" value="1"/>
</dbReference>
<dbReference type="InterPro" id="IPR002524">
    <property type="entry name" value="Cation_efflux"/>
</dbReference>
<evidence type="ECO:0000256" key="4">
    <source>
        <dbReference type="ARBA" id="ARBA00022692"/>
    </source>
</evidence>
<reference evidence="11" key="1">
    <citation type="submission" date="2020-02" db="EMBL/GenBank/DDBJ databases">
        <title>Genomic and physiological characterization of two novel Nitrospinaceae genera.</title>
        <authorList>
            <person name="Mueller A.J."/>
            <person name="Jung M.-Y."/>
            <person name="Strachan C.R."/>
            <person name="Herbold C.W."/>
            <person name="Kirkegaard R.H."/>
            <person name="Daims H."/>
        </authorList>
    </citation>
    <scope>NUCLEOTIDE SEQUENCE [LARGE SCALE GENOMIC DNA]</scope>
</reference>
<evidence type="ECO:0000259" key="8">
    <source>
        <dbReference type="Pfam" id="PF01545"/>
    </source>
</evidence>
<keyword evidence="6 7" id="KW-0472">Membrane</keyword>
<feature type="domain" description="Cation efflux protein cytoplasmic" evidence="9">
    <location>
        <begin position="213"/>
        <end position="288"/>
    </location>
</feature>
<dbReference type="Gene3D" id="3.30.70.1350">
    <property type="entry name" value="Cation efflux protein, cytoplasmic domain"/>
    <property type="match status" value="1"/>
</dbReference>
<evidence type="ECO:0000256" key="1">
    <source>
        <dbReference type="ARBA" id="ARBA00004141"/>
    </source>
</evidence>
<dbReference type="InterPro" id="IPR036837">
    <property type="entry name" value="Cation_efflux_CTD_sf"/>
</dbReference>
<keyword evidence="5 7" id="KW-1133">Transmembrane helix</keyword>
<keyword evidence="3" id="KW-0813">Transport</keyword>
<dbReference type="PANTHER" id="PTHR43840:SF15">
    <property type="entry name" value="MITOCHONDRIAL METAL TRANSPORTER 1-RELATED"/>
    <property type="match status" value="1"/>
</dbReference>
<dbReference type="InterPro" id="IPR027470">
    <property type="entry name" value="Cation_efflux_CTD"/>
</dbReference>
<dbReference type="InterPro" id="IPR058533">
    <property type="entry name" value="Cation_efflux_TM"/>
</dbReference>
<dbReference type="NCBIfam" id="TIGR01297">
    <property type="entry name" value="CDF"/>
    <property type="match status" value="1"/>
</dbReference>
<dbReference type="FunFam" id="1.20.1510.10:FF:000006">
    <property type="entry name" value="Divalent cation efflux transporter"/>
    <property type="match status" value="1"/>
</dbReference>
<sequence length="385" mass="41665">MIKSLKQDLGIRAIAAGVIGNVILSIIKFIAGILGNSAAMIADAVHSLSDLLTDGVAGFTYKISQIPKDENHPYGHGRAETLGSVLIGIIIAGVGVGLVFEAWEKIASDTLTPPTWLALGAAVVSIAIKEGLFHYTLRIGDAMNSPSLKANAWHHRSDAVSSFAALLGIGGAMAGFPILDPIAAGAVSLMIFYAGYKICAQGVNELMDESIGDETLARIEDIVRNTQGIVDFHELRTRTVGGEIFLDVNILVSPRITVSEGHHIAETLRRSLINEFENLGEALIHVDAEDDSSIESINNLSREEIESYVDPILKEEKAILQKTGMHVHYLKGKHTLEIKVRVTPDKTVAEIKTIFNDLRTRLRRIDRVGDARLYVDTASEESSGK</sequence>
<feature type="domain" description="Cation efflux protein transmembrane" evidence="8">
    <location>
        <begin position="16"/>
        <end position="207"/>
    </location>
</feature>
<evidence type="ECO:0000256" key="3">
    <source>
        <dbReference type="ARBA" id="ARBA00022448"/>
    </source>
</evidence>
<evidence type="ECO:0000256" key="2">
    <source>
        <dbReference type="ARBA" id="ARBA00008114"/>
    </source>
</evidence>
<proteinExistence type="inferred from homology"/>
<feature type="transmembrane region" description="Helical" evidence="7">
    <location>
        <begin position="115"/>
        <end position="137"/>
    </location>
</feature>